<evidence type="ECO:0000313" key="1">
    <source>
        <dbReference type="EMBL" id="GLB51746.1"/>
    </source>
</evidence>
<comment type="caution">
    <text evidence="1">The sequence shown here is derived from an EMBL/GenBank/DDBJ whole genome shotgun (WGS) entry which is preliminary data.</text>
</comment>
<dbReference type="RefSeq" id="WP_281752598.1">
    <property type="nucleotide sequence ID" value="NZ_BRVP01000004.1"/>
</dbReference>
<dbReference type="PROSITE" id="PS51257">
    <property type="entry name" value="PROKAR_LIPOPROTEIN"/>
    <property type="match status" value="1"/>
</dbReference>
<keyword evidence="2" id="KW-1185">Reference proteome</keyword>
<organism evidence="1 2">
    <name type="scientific">Neptunitalea chrysea</name>
    <dbReference type="NCBI Taxonomy" id="1647581"/>
    <lineage>
        <taxon>Bacteria</taxon>
        <taxon>Pseudomonadati</taxon>
        <taxon>Bacteroidota</taxon>
        <taxon>Flavobacteriia</taxon>
        <taxon>Flavobacteriales</taxon>
        <taxon>Flavobacteriaceae</taxon>
        <taxon>Neptunitalea</taxon>
    </lineage>
</organism>
<proteinExistence type="predicted"/>
<dbReference type="AlphaFoldDB" id="A0A9W6B3G5"/>
<gene>
    <name evidence="1" type="ORF">NBRC110019_07850</name>
</gene>
<protein>
    <submittedName>
        <fullName evidence="1">Polyisoprenoid-binding protein</fullName>
    </submittedName>
</protein>
<evidence type="ECO:0000313" key="2">
    <source>
        <dbReference type="Proteomes" id="UP001143545"/>
    </source>
</evidence>
<dbReference type="EMBL" id="BRVP01000004">
    <property type="protein sequence ID" value="GLB51746.1"/>
    <property type="molecule type" value="Genomic_DNA"/>
</dbReference>
<dbReference type="Proteomes" id="UP001143545">
    <property type="component" value="Unassembled WGS sequence"/>
</dbReference>
<name>A0A9W6B3G5_9FLAO</name>
<accession>A0A9W6B3G5</accession>
<sequence>MKKFILTFIIAASLMVSCNTAPKEKSTEKKLDMSMVPAAKIDSLKLEWTGYKTTAKTPVSGVFKEVSVSGENKKAASPEEVLNGATFTASVASLFSGNEIRDPKLIDIFFGTMVNTPELKGVLHLEEKPFLSITMNDVTKEVPVTTSFKDGVYRVEGDVKLADFNAIPAVEAIAKACYELHTGIDGVSKTWDEAHFKGSVYFAQK</sequence>
<reference evidence="1" key="1">
    <citation type="submission" date="2022-07" db="EMBL/GenBank/DDBJ databases">
        <title>Taxonomy of Novel Oxalotrophic and Methylotrophic Bacteria.</title>
        <authorList>
            <person name="Sahin N."/>
            <person name="Tani A."/>
        </authorList>
    </citation>
    <scope>NUCLEOTIDE SEQUENCE</scope>
    <source>
        <strain evidence="1">AM327</strain>
    </source>
</reference>